<comment type="caution">
    <text evidence="1">The sequence shown here is derived from an EMBL/GenBank/DDBJ whole genome shotgun (WGS) entry which is preliminary data.</text>
</comment>
<dbReference type="RefSeq" id="WP_017748098.1">
    <property type="nucleotide sequence ID" value="NZ_KQ976354.1"/>
</dbReference>
<organism evidence="1 2">
    <name type="scientific">Scytonema hofmannii PCC 7110</name>
    <dbReference type="NCBI Taxonomy" id="128403"/>
    <lineage>
        <taxon>Bacteria</taxon>
        <taxon>Bacillati</taxon>
        <taxon>Cyanobacteriota</taxon>
        <taxon>Cyanophyceae</taxon>
        <taxon>Nostocales</taxon>
        <taxon>Scytonemataceae</taxon>
        <taxon>Scytonema</taxon>
    </lineage>
</organism>
<dbReference type="STRING" id="128403.WA1_06050"/>
<accession>A0A139WSG6</accession>
<dbReference type="Proteomes" id="UP000076925">
    <property type="component" value="Unassembled WGS sequence"/>
</dbReference>
<evidence type="ECO:0000313" key="1">
    <source>
        <dbReference type="EMBL" id="KYC35385.1"/>
    </source>
</evidence>
<protein>
    <recommendedName>
        <fullName evidence="3">Peptidase M10 serralysin C-terminal domain-containing protein</fullName>
    </recommendedName>
</protein>
<name>A0A139WSG6_9CYAN</name>
<gene>
    <name evidence="1" type="ORF">WA1_06050</name>
</gene>
<evidence type="ECO:0008006" key="3">
    <source>
        <dbReference type="Google" id="ProtNLM"/>
    </source>
</evidence>
<sequence>MFNENAYLQVYPDVAAAVKAGSFSSGLQHYTQFGQQENRIGFFFGSSGNDTITGFGQGTKVLAGVAFDALLNGSTVAGVGEVDTLIGREGRDVFVLGHPTLSSLTSTPQQFYVGRGNADYALIRNFQRFEDLIVLEGSPQNYNFQVVNGSLNIFRTSGDLVGIVEGVTSLMPVSNDLFDLKTFNVPLNTSGPFSILL</sequence>
<dbReference type="Gene3D" id="2.150.10.10">
    <property type="entry name" value="Serralysin-like metalloprotease, C-terminal"/>
    <property type="match status" value="1"/>
</dbReference>
<dbReference type="EMBL" id="ANNX02000051">
    <property type="protein sequence ID" value="KYC35385.1"/>
    <property type="molecule type" value="Genomic_DNA"/>
</dbReference>
<dbReference type="OrthoDB" id="479561at2"/>
<proteinExistence type="predicted"/>
<dbReference type="AlphaFoldDB" id="A0A139WSG6"/>
<reference evidence="1 2" key="1">
    <citation type="journal article" date="2013" name="Genome Biol. Evol.">
        <title>Genomes of Stigonematalean cyanobacteria (subsection V) and the evolution of oxygenic photosynthesis from prokaryotes to plastids.</title>
        <authorList>
            <person name="Dagan T."/>
            <person name="Roettger M."/>
            <person name="Stucken K."/>
            <person name="Landan G."/>
            <person name="Koch R."/>
            <person name="Major P."/>
            <person name="Gould S.B."/>
            <person name="Goremykin V.V."/>
            <person name="Rippka R."/>
            <person name="Tandeau de Marsac N."/>
            <person name="Gugger M."/>
            <person name="Lockhart P.J."/>
            <person name="Allen J.F."/>
            <person name="Brune I."/>
            <person name="Maus I."/>
            <person name="Puhler A."/>
            <person name="Martin W.F."/>
        </authorList>
    </citation>
    <scope>NUCLEOTIDE SEQUENCE [LARGE SCALE GENOMIC DNA]</scope>
    <source>
        <strain evidence="1 2">PCC 7110</strain>
    </source>
</reference>
<keyword evidence="2" id="KW-1185">Reference proteome</keyword>
<evidence type="ECO:0000313" key="2">
    <source>
        <dbReference type="Proteomes" id="UP000076925"/>
    </source>
</evidence>
<dbReference type="SUPFAM" id="SSF51120">
    <property type="entry name" value="beta-Roll"/>
    <property type="match status" value="1"/>
</dbReference>
<dbReference type="InterPro" id="IPR011049">
    <property type="entry name" value="Serralysin-like_metalloprot_C"/>
</dbReference>